<dbReference type="RefSeq" id="WP_153683593.1">
    <property type="nucleotide sequence ID" value="NZ_WJIF01000002.1"/>
</dbReference>
<evidence type="ECO:0000256" key="2">
    <source>
        <dbReference type="ARBA" id="ARBA00022475"/>
    </source>
</evidence>
<keyword evidence="3 7" id="KW-0812">Transmembrane</keyword>
<dbReference type="Pfam" id="PF13520">
    <property type="entry name" value="AA_permease_2"/>
    <property type="match status" value="1"/>
</dbReference>
<dbReference type="PIRSF" id="PIRSF006060">
    <property type="entry name" value="AA_transporter"/>
    <property type="match status" value="1"/>
</dbReference>
<feature type="transmembrane region" description="Helical" evidence="7">
    <location>
        <begin position="153"/>
        <end position="171"/>
    </location>
</feature>
<feature type="transmembrane region" description="Helical" evidence="7">
    <location>
        <begin position="116"/>
        <end position="141"/>
    </location>
</feature>
<evidence type="ECO:0000256" key="4">
    <source>
        <dbReference type="ARBA" id="ARBA00022989"/>
    </source>
</evidence>
<dbReference type="Proteomes" id="UP000431080">
    <property type="component" value="Unassembled WGS sequence"/>
</dbReference>
<evidence type="ECO:0000256" key="5">
    <source>
        <dbReference type="ARBA" id="ARBA00023136"/>
    </source>
</evidence>
<feature type="region of interest" description="Disordered" evidence="6">
    <location>
        <begin position="1"/>
        <end position="22"/>
    </location>
</feature>
<accession>A0A6I2F4G2</accession>
<dbReference type="PANTHER" id="PTHR42770:SF16">
    <property type="entry name" value="AMINO ACID PERMEASE"/>
    <property type="match status" value="1"/>
</dbReference>
<dbReference type="GO" id="GO:0022857">
    <property type="term" value="F:transmembrane transporter activity"/>
    <property type="evidence" value="ECO:0007669"/>
    <property type="project" value="InterPro"/>
</dbReference>
<proteinExistence type="predicted"/>
<feature type="transmembrane region" description="Helical" evidence="7">
    <location>
        <begin position="264"/>
        <end position="288"/>
    </location>
</feature>
<keyword evidence="5 7" id="KW-0472">Membrane</keyword>
<feature type="transmembrane region" description="Helical" evidence="7">
    <location>
        <begin position="35"/>
        <end position="52"/>
    </location>
</feature>
<evidence type="ECO:0000256" key="7">
    <source>
        <dbReference type="SAM" id="Phobius"/>
    </source>
</evidence>
<dbReference type="InterPro" id="IPR002293">
    <property type="entry name" value="AA/rel_permease1"/>
</dbReference>
<organism evidence="8 9">
    <name type="scientific">Agromyces agglutinans</name>
    <dbReference type="NCBI Taxonomy" id="2662258"/>
    <lineage>
        <taxon>Bacteria</taxon>
        <taxon>Bacillati</taxon>
        <taxon>Actinomycetota</taxon>
        <taxon>Actinomycetes</taxon>
        <taxon>Micrococcales</taxon>
        <taxon>Microbacteriaceae</taxon>
        <taxon>Agromyces</taxon>
    </lineage>
</organism>
<name>A0A6I2F4G2_9MICO</name>
<dbReference type="PANTHER" id="PTHR42770">
    <property type="entry name" value="AMINO ACID TRANSPORTER-RELATED"/>
    <property type="match status" value="1"/>
</dbReference>
<dbReference type="AlphaFoldDB" id="A0A6I2F4G2"/>
<sequence>MASSTVTNSSQASAPATTLDHASNPPTKGLAIGKLGLWGSTVIGVASTAPLFSLAATLGYVVIAVGAQAPVAFILAFVPMLFTAFAYRELNNDVPDCGTVFTWATKAFGPRTGWMAGWSIAVAGVLVMANLSEIASIYLLGLIGDGSLADNRVIVTVFGCLIIAVMTWVSLRGVEIGERMQQVLLAIQYLAMAAFVIGCLVGYFTGNAPDPTAVSVDWFNPFLADGTGMVQAILLALFIYWGWDTCLALTEETKDPRRTPGRAAMLSTVLLLVTYVGVTVVAMMYAGVGDSGAGLANEEHADDVFSGLAGMAMGPLGWFLVIAVAVSALSSSQTTILPTARGTFAMGIYKALPARFANVHASSKTPTFSTTLIGVVAIVYYAGMNFVSTSVLADSVLSIGLAIAFFYGIASFACIWYFRRNLFDTWRHALYRFVFPLIGGVFMAWAFVQSAIDMANPDYGYSQLAGIGSAFLIGVGSLVLGVVLMFVWALFPASRDFFQKRSLNRDTEVLAPE</sequence>
<dbReference type="GO" id="GO:0005886">
    <property type="term" value="C:plasma membrane"/>
    <property type="evidence" value="ECO:0007669"/>
    <property type="project" value="UniProtKB-SubCell"/>
</dbReference>
<dbReference type="EMBL" id="WJIF01000002">
    <property type="protein sequence ID" value="MRG59131.1"/>
    <property type="molecule type" value="Genomic_DNA"/>
</dbReference>
<evidence type="ECO:0000256" key="6">
    <source>
        <dbReference type="SAM" id="MobiDB-lite"/>
    </source>
</evidence>
<feature type="transmembrane region" description="Helical" evidence="7">
    <location>
        <begin position="218"/>
        <end position="243"/>
    </location>
</feature>
<evidence type="ECO:0000313" key="8">
    <source>
        <dbReference type="EMBL" id="MRG59131.1"/>
    </source>
</evidence>
<comment type="caution">
    <text evidence="8">The sequence shown here is derived from an EMBL/GenBank/DDBJ whole genome shotgun (WGS) entry which is preliminary data.</text>
</comment>
<feature type="transmembrane region" description="Helical" evidence="7">
    <location>
        <begin position="365"/>
        <end position="383"/>
    </location>
</feature>
<evidence type="ECO:0000256" key="1">
    <source>
        <dbReference type="ARBA" id="ARBA00004651"/>
    </source>
</evidence>
<keyword evidence="2" id="KW-1003">Cell membrane</keyword>
<feature type="transmembrane region" description="Helical" evidence="7">
    <location>
        <begin position="308"/>
        <end position="329"/>
    </location>
</feature>
<feature type="transmembrane region" description="Helical" evidence="7">
    <location>
        <begin position="464"/>
        <end position="491"/>
    </location>
</feature>
<evidence type="ECO:0000313" key="9">
    <source>
        <dbReference type="Proteomes" id="UP000431080"/>
    </source>
</evidence>
<reference evidence="8 9" key="1">
    <citation type="submission" date="2019-10" db="EMBL/GenBank/DDBJ databases">
        <authorList>
            <person name="Nie G."/>
            <person name="Ming H."/>
            <person name="Yi B."/>
        </authorList>
    </citation>
    <scope>NUCLEOTIDE SEQUENCE [LARGE SCALE GENOMIC DNA]</scope>
    <source>
        <strain evidence="8 9">CFH 90414</strain>
    </source>
</reference>
<keyword evidence="4 7" id="KW-1133">Transmembrane helix</keyword>
<feature type="transmembrane region" description="Helical" evidence="7">
    <location>
        <begin position="58"/>
        <end position="82"/>
    </location>
</feature>
<evidence type="ECO:0000256" key="3">
    <source>
        <dbReference type="ARBA" id="ARBA00022692"/>
    </source>
</evidence>
<protein>
    <submittedName>
        <fullName evidence="8">Amino acid permease</fullName>
    </submittedName>
</protein>
<dbReference type="InterPro" id="IPR050367">
    <property type="entry name" value="APC_superfamily"/>
</dbReference>
<comment type="subcellular location">
    <subcellularLocation>
        <location evidence="1">Cell membrane</location>
        <topology evidence="1">Multi-pass membrane protein</topology>
    </subcellularLocation>
</comment>
<feature type="transmembrane region" description="Helical" evidence="7">
    <location>
        <begin position="183"/>
        <end position="206"/>
    </location>
</feature>
<keyword evidence="9" id="KW-1185">Reference proteome</keyword>
<gene>
    <name evidence="8" type="ORF">GE115_04500</name>
</gene>
<feature type="transmembrane region" description="Helical" evidence="7">
    <location>
        <begin position="395"/>
        <end position="418"/>
    </location>
</feature>
<feature type="transmembrane region" description="Helical" evidence="7">
    <location>
        <begin position="430"/>
        <end position="452"/>
    </location>
</feature>
<dbReference type="Gene3D" id="1.20.1740.10">
    <property type="entry name" value="Amino acid/polyamine transporter I"/>
    <property type="match status" value="1"/>
</dbReference>